<dbReference type="Proteomes" id="UP001597053">
    <property type="component" value="Unassembled WGS sequence"/>
</dbReference>
<comment type="caution">
    <text evidence="2">The sequence shown here is derived from an EMBL/GenBank/DDBJ whole genome shotgun (WGS) entry which is preliminary data.</text>
</comment>
<accession>A0ABW3A7J3</accession>
<feature type="non-terminal residue" evidence="2">
    <location>
        <position position="1"/>
    </location>
</feature>
<evidence type="ECO:0000313" key="3">
    <source>
        <dbReference type="Proteomes" id="UP001597053"/>
    </source>
</evidence>
<protein>
    <submittedName>
        <fullName evidence="2">Gas vesicle protein</fullName>
    </submittedName>
</protein>
<name>A0ABW3A7J3_9ACTN</name>
<evidence type="ECO:0000313" key="2">
    <source>
        <dbReference type="EMBL" id="MFD0786725.1"/>
    </source>
</evidence>
<proteinExistence type="predicted"/>
<feature type="compositionally biased region" description="Basic and acidic residues" evidence="1">
    <location>
        <begin position="43"/>
        <end position="53"/>
    </location>
</feature>
<dbReference type="InterPro" id="IPR008634">
    <property type="entry name" value="Gas-vesicle_GvpO"/>
</dbReference>
<organism evidence="2 3">
    <name type="scientific">Micromonospora azadirachtae</name>
    <dbReference type="NCBI Taxonomy" id="1970735"/>
    <lineage>
        <taxon>Bacteria</taxon>
        <taxon>Bacillati</taxon>
        <taxon>Actinomycetota</taxon>
        <taxon>Actinomycetes</taxon>
        <taxon>Micromonosporales</taxon>
        <taxon>Micromonosporaceae</taxon>
        <taxon>Micromonospora</taxon>
    </lineage>
</organism>
<dbReference type="EMBL" id="JBHTHM010001533">
    <property type="protein sequence ID" value="MFD0786725.1"/>
    <property type="molecule type" value="Genomic_DNA"/>
</dbReference>
<keyword evidence="3" id="KW-1185">Reference proteome</keyword>
<sequence>FLGRTPGGYGVMFLGRTPVGHDGRGRSGGETAEEVYAMERIRGDGGRTRRREPEPEDEWVGDEEYVEPLSAAEAAREGLRQVVELTGRDPVGTTSLKAVRDGWLVGVEVIEDRRIPASTDLLGLYEVELDIDGALLGYRRVRRYQRGKGEVG</sequence>
<reference evidence="3" key="1">
    <citation type="journal article" date="2019" name="Int. J. Syst. Evol. Microbiol.">
        <title>The Global Catalogue of Microorganisms (GCM) 10K type strain sequencing project: providing services to taxonomists for standard genome sequencing and annotation.</title>
        <authorList>
            <consortium name="The Broad Institute Genomics Platform"/>
            <consortium name="The Broad Institute Genome Sequencing Center for Infectious Disease"/>
            <person name="Wu L."/>
            <person name="Ma J."/>
        </authorList>
    </citation>
    <scope>NUCLEOTIDE SEQUENCE [LARGE SCALE GENOMIC DNA]</scope>
    <source>
        <strain evidence="3">JCM 32148</strain>
    </source>
</reference>
<dbReference type="Pfam" id="PF05800">
    <property type="entry name" value="GvpO"/>
    <property type="match status" value="1"/>
</dbReference>
<evidence type="ECO:0000256" key="1">
    <source>
        <dbReference type="SAM" id="MobiDB-lite"/>
    </source>
</evidence>
<gene>
    <name evidence="2" type="ORF">ACFQZ8_22735</name>
</gene>
<feature type="region of interest" description="Disordered" evidence="1">
    <location>
        <begin position="43"/>
        <end position="62"/>
    </location>
</feature>